<dbReference type="Proteomes" id="UP000647172">
    <property type="component" value="Unassembled WGS sequence"/>
</dbReference>
<dbReference type="InterPro" id="IPR036390">
    <property type="entry name" value="WH_DNA-bd_sf"/>
</dbReference>
<feature type="domain" description="HTH hxlR-type" evidence="4">
    <location>
        <begin position="11"/>
        <end position="108"/>
    </location>
</feature>
<dbReference type="EMBL" id="BOMQ01000026">
    <property type="protein sequence ID" value="GIE48671.1"/>
    <property type="molecule type" value="Genomic_DNA"/>
</dbReference>
<evidence type="ECO:0000256" key="3">
    <source>
        <dbReference type="ARBA" id="ARBA00023163"/>
    </source>
</evidence>
<dbReference type="PROSITE" id="PS51118">
    <property type="entry name" value="HTH_HXLR"/>
    <property type="match status" value="1"/>
</dbReference>
<dbReference type="InterPro" id="IPR011991">
    <property type="entry name" value="ArsR-like_HTH"/>
</dbReference>
<dbReference type="AlphaFoldDB" id="A0A919JDY4"/>
<dbReference type="CDD" id="cd00090">
    <property type="entry name" value="HTH_ARSR"/>
    <property type="match status" value="1"/>
</dbReference>
<reference evidence="5" key="1">
    <citation type="submission" date="2021-01" db="EMBL/GenBank/DDBJ databases">
        <title>Whole genome shotgun sequence of Actinoplanes nipponensis NBRC 14063.</title>
        <authorList>
            <person name="Komaki H."/>
            <person name="Tamura T."/>
        </authorList>
    </citation>
    <scope>NUCLEOTIDE SEQUENCE</scope>
    <source>
        <strain evidence="5">NBRC 14063</strain>
    </source>
</reference>
<dbReference type="RefSeq" id="WP_203767454.1">
    <property type="nucleotide sequence ID" value="NZ_BAAAYJ010000030.1"/>
</dbReference>
<dbReference type="Gene3D" id="1.10.10.10">
    <property type="entry name" value="Winged helix-like DNA-binding domain superfamily/Winged helix DNA-binding domain"/>
    <property type="match status" value="1"/>
</dbReference>
<proteinExistence type="predicted"/>
<evidence type="ECO:0000313" key="5">
    <source>
        <dbReference type="EMBL" id="GIE48671.1"/>
    </source>
</evidence>
<organism evidence="5 6">
    <name type="scientific">Actinoplanes nipponensis</name>
    <dbReference type="NCBI Taxonomy" id="135950"/>
    <lineage>
        <taxon>Bacteria</taxon>
        <taxon>Bacillati</taxon>
        <taxon>Actinomycetota</taxon>
        <taxon>Actinomycetes</taxon>
        <taxon>Micromonosporales</taxon>
        <taxon>Micromonosporaceae</taxon>
        <taxon>Actinoplanes</taxon>
    </lineage>
</organism>
<comment type="caution">
    <text evidence="5">The sequence shown here is derived from an EMBL/GenBank/DDBJ whole genome shotgun (WGS) entry which is preliminary data.</text>
</comment>
<gene>
    <name evidence="5" type="ORF">Ani05nite_22050</name>
</gene>
<dbReference type="GO" id="GO:0003677">
    <property type="term" value="F:DNA binding"/>
    <property type="evidence" value="ECO:0007669"/>
    <property type="project" value="UniProtKB-KW"/>
</dbReference>
<dbReference type="PANTHER" id="PTHR33204:SF18">
    <property type="entry name" value="TRANSCRIPTIONAL REGULATORY PROTEIN"/>
    <property type="match status" value="1"/>
</dbReference>
<accession>A0A919JDY4</accession>
<evidence type="ECO:0000256" key="1">
    <source>
        <dbReference type="ARBA" id="ARBA00023015"/>
    </source>
</evidence>
<keyword evidence="6" id="KW-1185">Reference proteome</keyword>
<dbReference type="InterPro" id="IPR002577">
    <property type="entry name" value="HTH_HxlR"/>
</dbReference>
<evidence type="ECO:0000256" key="2">
    <source>
        <dbReference type="ARBA" id="ARBA00023125"/>
    </source>
</evidence>
<dbReference type="Pfam" id="PF01638">
    <property type="entry name" value="HxlR"/>
    <property type="match status" value="1"/>
</dbReference>
<evidence type="ECO:0000313" key="6">
    <source>
        <dbReference type="Proteomes" id="UP000647172"/>
    </source>
</evidence>
<dbReference type="PANTHER" id="PTHR33204">
    <property type="entry name" value="TRANSCRIPTIONAL REGULATOR, MARR FAMILY"/>
    <property type="match status" value="1"/>
</dbReference>
<dbReference type="InterPro" id="IPR036388">
    <property type="entry name" value="WH-like_DNA-bd_sf"/>
</dbReference>
<sequence length="230" mass="24579">MSASRTYGQFCGVSRAADLLGQRWALHIVRDLLIAPARFSDLLRALPGVPTNMLSTRLRELEAAGVVERQAVPGQRSVQYRLTARGRGLEPVIDALGRWGAGRMVAPEPGETVTSAIVASMLRTAFAGRAEPGPTTTTVFQVGGGPVAAWAEVTGEDIVVGDGEHTRPDLLIVAGPAMRAFLAGELTPTEFAAAPGVTVTGPVPLLELFSRLFRLPFDLALEEQRNEKQR</sequence>
<evidence type="ECO:0000259" key="4">
    <source>
        <dbReference type="PROSITE" id="PS51118"/>
    </source>
</evidence>
<keyword evidence="1" id="KW-0805">Transcription regulation</keyword>
<name>A0A919JDY4_9ACTN</name>
<keyword evidence="3" id="KW-0804">Transcription</keyword>
<dbReference type="SUPFAM" id="SSF46785">
    <property type="entry name" value="Winged helix' DNA-binding domain"/>
    <property type="match status" value="1"/>
</dbReference>
<protein>
    <submittedName>
        <fullName evidence="5">HxlR family transcriptional regulator</fullName>
    </submittedName>
</protein>
<keyword evidence="2" id="KW-0238">DNA-binding</keyword>